<protein>
    <submittedName>
        <fullName evidence="2">VWFC domain-containing protein</fullName>
    </submittedName>
</protein>
<dbReference type="InterPro" id="IPR000884">
    <property type="entry name" value="TSP1_rpt"/>
</dbReference>
<evidence type="ECO:0000313" key="2">
    <source>
        <dbReference type="WBParaSite" id="PSAMB.scaffold1756size28065.g14864.t1"/>
    </source>
</evidence>
<dbReference type="Gene3D" id="2.20.100.10">
    <property type="entry name" value="Thrombospondin type-1 (TSP1) repeat"/>
    <property type="match status" value="1"/>
</dbReference>
<name>A0A914VAX1_9BILA</name>
<dbReference type="WBParaSite" id="PSAMB.scaffold1756size28065.g14864.t1">
    <property type="protein sequence ID" value="PSAMB.scaffold1756size28065.g14864.t1"/>
    <property type="gene ID" value="PSAMB.scaffold1756size28065.g14864"/>
</dbReference>
<organism evidence="1 2">
    <name type="scientific">Plectus sambesii</name>
    <dbReference type="NCBI Taxonomy" id="2011161"/>
    <lineage>
        <taxon>Eukaryota</taxon>
        <taxon>Metazoa</taxon>
        <taxon>Ecdysozoa</taxon>
        <taxon>Nematoda</taxon>
        <taxon>Chromadorea</taxon>
        <taxon>Plectida</taxon>
        <taxon>Plectina</taxon>
        <taxon>Plectoidea</taxon>
        <taxon>Plectidae</taxon>
        <taxon>Plectus</taxon>
    </lineage>
</organism>
<proteinExistence type="predicted"/>
<evidence type="ECO:0000313" key="1">
    <source>
        <dbReference type="Proteomes" id="UP000887566"/>
    </source>
</evidence>
<dbReference type="AlphaFoldDB" id="A0A914VAX1"/>
<sequence>MAQQFQNCSFEACPAEQTCTRISFQDELCSPLGTAVCSKAVEVAFRCNTPSCCPPYKVEDGKCVRSGEAMQEGSLRGSWSEWSEWSACVGPKCGGCAMQVSRRNCNDAGCDGLDTRFRRCRLDPCQNCLDGEPDYTLFTQNGTCDGSALCDVIKQQLARIYFKCPCCSDLSVRNGQCLPFVS</sequence>
<keyword evidence="1" id="KW-1185">Reference proteome</keyword>
<accession>A0A914VAX1</accession>
<reference evidence="2" key="1">
    <citation type="submission" date="2022-11" db="UniProtKB">
        <authorList>
            <consortium name="WormBaseParasite"/>
        </authorList>
    </citation>
    <scope>IDENTIFICATION</scope>
</reference>
<dbReference type="PROSITE" id="PS50092">
    <property type="entry name" value="TSP1"/>
    <property type="match status" value="1"/>
</dbReference>
<dbReference type="InterPro" id="IPR036383">
    <property type="entry name" value="TSP1_rpt_sf"/>
</dbReference>
<dbReference type="Proteomes" id="UP000887566">
    <property type="component" value="Unplaced"/>
</dbReference>
<dbReference type="SMART" id="SM00209">
    <property type="entry name" value="TSP1"/>
    <property type="match status" value="1"/>
</dbReference>